<dbReference type="GO" id="GO:0006122">
    <property type="term" value="P:mitochondrial electron transport, ubiquinol to cytochrome c"/>
    <property type="evidence" value="ECO:0007669"/>
    <property type="project" value="InterPro"/>
</dbReference>
<dbReference type="EMBL" id="JACXVP010000002">
    <property type="protein sequence ID" value="KAG5621857.1"/>
    <property type="molecule type" value="Genomic_DNA"/>
</dbReference>
<dbReference type="SUPFAM" id="SSF81514">
    <property type="entry name" value="Subunit X (non-heme 7 kDa protein) of cytochrome bc1 complex (Ubiquinol-cytochrome c reductase)"/>
    <property type="match status" value="1"/>
</dbReference>
<dbReference type="Pfam" id="PF13962">
    <property type="entry name" value="PGG"/>
    <property type="match status" value="1"/>
</dbReference>
<keyword evidence="4" id="KW-0679">Respiratory chain</keyword>
<evidence type="ECO:0000256" key="12">
    <source>
        <dbReference type="ARBA" id="ARBA00076299"/>
    </source>
</evidence>
<dbReference type="InterPro" id="IPR026961">
    <property type="entry name" value="PGG_dom"/>
</dbReference>
<dbReference type="PANTHER" id="PTHR24177:SF365">
    <property type="entry name" value="ANKYRIN REPEAT-CONTAINING PROTEIN NPR4-LIKE ISOFORM X1"/>
    <property type="match status" value="1"/>
</dbReference>
<dbReference type="Proteomes" id="UP000824120">
    <property type="component" value="Chromosome 2"/>
</dbReference>
<comment type="caution">
    <text evidence="15">The sequence shown here is derived from an EMBL/GenBank/DDBJ whole genome shotgun (WGS) entry which is preliminary data.</text>
</comment>
<protein>
    <recommendedName>
        <fullName evidence="11">Complex III subunit 9</fullName>
    </recommendedName>
    <alternativeName>
        <fullName evidence="12">Complex III subunit X</fullName>
    </alternativeName>
</protein>
<proteinExistence type="inferred from homology"/>
<evidence type="ECO:0000256" key="5">
    <source>
        <dbReference type="ARBA" id="ARBA00022692"/>
    </source>
</evidence>
<keyword evidence="6" id="KW-0999">Mitochondrion inner membrane</keyword>
<feature type="transmembrane region" description="Helical" evidence="13">
    <location>
        <begin position="26"/>
        <end position="43"/>
    </location>
</feature>
<keyword evidence="5 13" id="KW-0812">Transmembrane</keyword>
<feature type="domain" description="PGG" evidence="14">
    <location>
        <begin position="553"/>
        <end position="665"/>
    </location>
</feature>
<evidence type="ECO:0000313" key="16">
    <source>
        <dbReference type="Proteomes" id="UP000824120"/>
    </source>
</evidence>
<evidence type="ECO:0000313" key="15">
    <source>
        <dbReference type="EMBL" id="KAG5621857.1"/>
    </source>
</evidence>
<dbReference type="AlphaFoldDB" id="A0A9J6ABL4"/>
<evidence type="ECO:0000256" key="10">
    <source>
        <dbReference type="ARBA" id="ARBA00023136"/>
    </source>
</evidence>
<feature type="transmembrane region" description="Helical" evidence="13">
    <location>
        <begin position="599"/>
        <end position="621"/>
    </location>
</feature>
<dbReference type="FunFam" id="1.20.5.260:FF:000002">
    <property type="entry name" value="cytochrome b-c1 complex subunit 9"/>
    <property type="match status" value="1"/>
</dbReference>
<dbReference type="SMART" id="SM00248">
    <property type="entry name" value="ANK"/>
    <property type="match status" value="4"/>
</dbReference>
<keyword evidence="16" id="KW-1185">Reference proteome</keyword>
<sequence length="719" mass="81262">KPPVARKSRGGLLEGLYRVILMRHNSVYVTFVIVGALLGEQAMDYGVHKLWENNNVEKHYEDISVLSIFLVMNFLLAVHFENKSADIIMESKFSHDIEPVAQDCENNEQFGSRDRRDIENQLPDSVLILNGMKVNYENVCEILWRAAVEDNWRLAEQILNKDPSFVGQTISDQLGTILHIAATTKSTRFVRELMKLIEVSELEVKNKYGNTAFSLAAGSGFIEIVKAMRGKNKNLPNIRGYQEILPITAAAMNGYKAMVSYLFEVTSFDVIQQQERLDLLRLTTQNEMYDVALYILKKDRILASQTLQESVSVLHILSAKSLVISNREENLKRFIEGGYSPVWRKFISLIFMARMLKLLQTSGVLPERYVPEKQAGLLLEELLAECKRSAKDKLSDVLINEGLIRWAAIAGNVEFLVLVIHSYPDLIGYPDQKGRTIFHLAVLLREEKILSLIHQIGGMKNFLLPRNDIDGNNIIHLAGRLGLTNYVDKDKIMPPSFLKVSGAALQMQREIMWFKEVEKLLPPSHHQMRNKAGKTPRELFTEEHKLLLKEGERWMKDTANSCMIVATLIATMVFAAGFTVPGGNNDDNGIPILLKFNGFVVFVISDAVALFSSIISIIMFLSILTSRYAEDDFLVSLPAKLFFGLTALFVSIVSMLLAFTATFFLVYSNHTGWEPKVIAACAGIPVALFGCLQYKLWFDVAKSTYSSRFFLRPGKHKLF</sequence>
<dbReference type="PANTHER" id="PTHR24177">
    <property type="entry name" value="CASKIN"/>
    <property type="match status" value="1"/>
</dbReference>
<evidence type="ECO:0000256" key="4">
    <source>
        <dbReference type="ARBA" id="ARBA00022660"/>
    </source>
</evidence>
<keyword evidence="7" id="KW-0249">Electron transport</keyword>
<evidence type="ECO:0000256" key="6">
    <source>
        <dbReference type="ARBA" id="ARBA00022792"/>
    </source>
</evidence>
<dbReference type="InterPro" id="IPR036770">
    <property type="entry name" value="Ankyrin_rpt-contain_sf"/>
</dbReference>
<accession>A0A9J6ABL4</accession>
<dbReference type="Gene3D" id="1.20.5.260">
    <property type="entry name" value="Cytochrome b-c1 complex subunit 9"/>
    <property type="match status" value="1"/>
</dbReference>
<evidence type="ECO:0000256" key="13">
    <source>
        <dbReference type="SAM" id="Phobius"/>
    </source>
</evidence>
<organism evidence="15 16">
    <name type="scientific">Solanum commersonii</name>
    <name type="common">Commerson's wild potato</name>
    <name type="synonym">Commerson's nightshade</name>
    <dbReference type="NCBI Taxonomy" id="4109"/>
    <lineage>
        <taxon>Eukaryota</taxon>
        <taxon>Viridiplantae</taxon>
        <taxon>Streptophyta</taxon>
        <taxon>Embryophyta</taxon>
        <taxon>Tracheophyta</taxon>
        <taxon>Spermatophyta</taxon>
        <taxon>Magnoliopsida</taxon>
        <taxon>eudicotyledons</taxon>
        <taxon>Gunneridae</taxon>
        <taxon>Pentapetalae</taxon>
        <taxon>asterids</taxon>
        <taxon>lamiids</taxon>
        <taxon>Solanales</taxon>
        <taxon>Solanaceae</taxon>
        <taxon>Solanoideae</taxon>
        <taxon>Solaneae</taxon>
        <taxon>Solanum</taxon>
    </lineage>
</organism>
<dbReference type="Pfam" id="PF05365">
    <property type="entry name" value="UCR_UQCRX_QCR9"/>
    <property type="match status" value="1"/>
</dbReference>
<reference evidence="15 16" key="1">
    <citation type="submission" date="2020-09" db="EMBL/GenBank/DDBJ databases">
        <title>De no assembly of potato wild relative species, Solanum commersonii.</title>
        <authorList>
            <person name="Cho K."/>
        </authorList>
    </citation>
    <scope>NUCLEOTIDE SEQUENCE [LARGE SCALE GENOMIC DNA]</scope>
    <source>
        <strain evidence="15">LZ3.2</strain>
        <tissue evidence="15">Leaf</tissue>
    </source>
</reference>
<evidence type="ECO:0000259" key="14">
    <source>
        <dbReference type="Pfam" id="PF13962"/>
    </source>
</evidence>
<evidence type="ECO:0000256" key="8">
    <source>
        <dbReference type="ARBA" id="ARBA00022989"/>
    </source>
</evidence>
<dbReference type="GO" id="GO:0005743">
    <property type="term" value="C:mitochondrial inner membrane"/>
    <property type="evidence" value="ECO:0007669"/>
    <property type="project" value="UniProtKB-SubCell"/>
</dbReference>
<gene>
    <name evidence="15" type="ORF">H5410_007075</name>
</gene>
<feature type="transmembrane region" description="Helical" evidence="13">
    <location>
        <begin position="677"/>
        <end position="698"/>
    </location>
</feature>
<evidence type="ECO:0000256" key="9">
    <source>
        <dbReference type="ARBA" id="ARBA00023128"/>
    </source>
</evidence>
<evidence type="ECO:0000256" key="2">
    <source>
        <dbReference type="ARBA" id="ARBA00007856"/>
    </source>
</evidence>
<feature type="transmembrane region" description="Helical" evidence="13">
    <location>
        <begin position="641"/>
        <end position="665"/>
    </location>
</feature>
<keyword evidence="10 13" id="KW-0472">Membrane</keyword>
<feature type="transmembrane region" description="Helical" evidence="13">
    <location>
        <begin position="63"/>
        <end position="80"/>
    </location>
</feature>
<keyword evidence="9" id="KW-0496">Mitochondrion</keyword>
<dbReference type="InterPro" id="IPR002110">
    <property type="entry name" value="Ankyrin_rpt"/>
</dbReference>
<dbReference type="SUPFAM" id="SSF48403">
    <property type="entry name" value="Ankyrin repeat"/>
    <property type="match status" value="1"/>
</dbReference>
<feature type="non-terminal residue" evidence="15">
    <location>
        <position position="1"/>
    </location>
</feature>
<evidence type="ECO:0000256" key="7">
    <source>
        <dbReference type="ARBA" id="ARBA00022982"/>
    </source>
</evidence>
<comment type="similarity">
    <text evidence="2">Belongs to the UQCR10/QCR9 family.</text>
</comment>
<evidence type="ECO:0000256" key="3">
    <source>
        <dbReference type="ARBA" id="ARBA00022448"/>
    </source>
</evidence>
<name>A0A9J6ABL4_SOLCO</name>
<dbReference type="InterPro" id="IPR008027">
    <property type="entry name" value="QCR9"/>
</dbReference>
<dbReference type="Pfam" id="PF12796">
    <property type="entry name" value="Ank_2"/>
    <property type="match status" value="1"/>
</dbReference>
<dbReference type="Gene3D" id="1.25.40.20">
    <property type="entry name" value="Ankyrin repeat-containing domain"/>
    <property type="match status" value="1"/>
</dbReference>
<keyword evidence="8 13" id="KW-1133">Transmembrane helix</keyword>
<comment type="subcellular location">
    <subcellularLocation>
        <location evidence="1">Mitochondrion inner membrane</location>
        <topology evidence="1">Single-pass membrane protein</topology>
    </subcellularLocation>
</comment>
<dbReference type="OrthoDB" id="1921232at2759"/>
<dbReference type="InterPro" id="IPR036656">
    <property type="entry name" value="QCR9_sf"/>
</dbReference>
<keyword evidence="3" id="KW-0813">Transport</keyword>
<feature type="transmembrane region" description="Helical" evidence="13">
    <location>
        <begin position="558"/>
        <end position="579"/>
    </location>
</feature>
<evidence type="ECO:0000256" key="1">
    <source>
        <dbReference type="ARBA" id="ARBA00004434"/>
    </source>
</evidence>
<dbReference type="GO" id="GO:0045275">
    <property type="term" value="C:respiratory chain complex III"/>
    <property type="evidence" value="ECO:0007669"/>
    <property type="project" value="InterPro"/>
</dbReference>
<evidence type="ECO:0000256" key="11">
    <source>
        <dbReference type="ARBA" id="ARBA00044247"/>
    </source>
</evidence>